<evidence type="ECO:0000313" key="3">
    <source>
        <dbReference type="Proteomes" id="UP000664940"/>
    </source>
</evidence>
<evidence type="ECO:0000256" key="1">
    <source>
        <dbReference type="SAM" id="MobiDB-lite"/>
    </source>
</evidence>
<sequence>MLQLLGGSPKLRTKQFHRPQCNKTFCSQDFTLPAREPILPATLHSALMSPCKADWGQVQGRAAHLTRSPTSEKRQAQAARVSRGFPGLEGTGKEVGRARVRSRAHRCASCWVWRRRDSGAGLCGVSERAEPFGEASSGAQARLRLPPLPWLLLTPRVRTGVQLGSPVTT</sequence>
<comment type="caution">
    <text evidence="2">The sequence shown here is derived from an EMBL/GenBank/DDBJ whole genome shotgun (WGS) entry which is preliminary data.</text>
</comment>
<dbReference type="AlphaFoldDB" id="A0A834AY19"/>
<feature type="region of interest" description="Disordered" evidence="1">
    <location>
        <begin position="62"/>
        <end position="92"/>
    </location>
</feature>
<dbReference type="EMBL" id="JABVXQ010000003">
    <property type="protein sequence ID" value="KAF6119867.1"/>
    <property type="molecule type" value="Genomic_DNA"/>
</dbReference>
<protein>
    <submittedName>
        <fullName evidence="2">Uncharacterized protein</fullName>
    </submittedName>
</protein>
<dbReference type="Proteomes" id="UP000664940">
    <property type="component" value="Unassembled WGS sequence"/>
</dbReference>
<accession>A0A834AY19</accession>
<reference evidence="2 3" key="1">
    <citation type="journal article" date="2020" name="Nature">
        <title>Six reference-quality genomes reveal evolution of bat adaptations.</title>
        <authorList>
            <person name="Jebb D."/>
            <person name="Huang Z."/>
            <person name="Pippel M."/>
            <person name="Hughes G.M."/>
            <person name="Lavrichenko K."/>
            <person name="Devanna P."/>
            <person name="Winkler S."/>
            <person name="Jermiin L.S."/>
            <person name="Skirmuntt E.C."/>
            <person name="Katzourakis A."/>
            <person name="Burkitt-Gray L."/>
            <person name="Ray D.A."/>
            <person name="Sullivan K.A.M."/>
            <person name="Roscito J.G."/>
            <person name="Kirilenko B.M."/>
            <person name="Davalos L.M."/>
            <person name="Corthals A.P."/>
            <person name="Power M.L."/>
            <person name="Jones G."/>
            <person name="Ransome R.D."/>
            <person name="Dechmann D.K.N."/>
            <person name="Locatelli A.G."/>
            <person name="Puechmaille S.J."/>
            <person name="Fedrigo O."/>
            <person name="Jarvis E.D."/>
            <person name="Hiller M."/>
            <person name="Vernes S.C."/>
            <person name="Myers E.W."/>
            <person name="Teeling E.C."/>
        </authorList>
    </citation>
    <scope>NUCLEOTIDE SEQUENCE [LARGE SCALE GENOMIC DNA]</scope>
    <source>
        <strain evidence="2">Bat1K_MPI-CBG_1</strain>
    </source>
</reference>
<name>A0A834AY19_9CHIR</name>
<gene>
    <name evidence="2" type="ORF">HJG60_010250</name>
</gene>
<proteinExistence type="predicted"/>
<organism evidence="2 3">
    <name type="scientific">Phyllostomus discolor</name>
    <name type="common">pale spear-nosed bat</name>
    <dbReference type="NCBI Taxonomy" id="89673"/>
    <lineage>
        <taxon>Eukaryota</taxon>
        <taxon>Metazoa</taxon>
        <taxon>Chordata</taxon>
        <taxon>Craniata</taxon>
        <taxon>Vertebrata</taxon>
        <taxon>Euteleostomi</taxon>
        <taxon>Mammalia</taxon>
        <taxon>Eutheria</taxon>
        <taxon>Laurasiatheria</taxon>
        <taxon>Chiroptera</taxon>
        <taxon>Yangochiroptera</taxon>
        <taxon>Phyllostomidae</taxon>
        <taxon>Phyllostominae</taxon>
        <taxon>Phyllostomus</taxon>
    </lineage>
</organism>
<evidence type="ECO:0000313" key="2">
    <source>
        <dbReference type="EMBL" id="KAF6119867.1"/>
    </source>
</evidence>